<feature type="domain" description="Aminoacyl-transfer RNA synthetases class-II family profile" evidence="11">
    <location>
        <begin position="25"/>
        <end position="347"/>
    </location>
</feature>
<evidence type="ECO:0000256" key="8">
    <source>
        <dbReference type="ARBA" id="ARBA00047639"/>
    </source>
</evidence>
<dbReference type="SUPFAM" id="SSF55681">
    <property type="entry name" value="Class II aaRS and biotin synthetases"/>
    <property type="match status" value="1"/>
</dbReference>
<comment type="catalytic activity">
    <reaction evidence="8 9">
        <text>tRNA(His) + L-histidine + ATP = L-histidyl-tRNA(His) + AMP + diphosphate + H(+)</text>
        <dbReference type="Rhea" id="RHEA:17313"/>
        <dbReference type="Rhea" id="RHEA-COMP:9665"/>
        <dbReference type="Rhea" id="RHEA-COMP:9689"/>
        <dbReference type="ChEBI" id="CHEBI:15378"/>
        <dbReference type="ChEBI" id="CHEBI:30616"/>
        <dbReference type="ChEBI" id="CHEBI:33019"/>
        <dbReference type="ChEBI" id="CHEBI:57595"/>
        <dbReference type="ChEBI" id="CHEBI:78442"/>
        <dbReference type="ChEBI" id="CHEBI:78527"/>
        <dbReference type="ChEBI" id="CHEBI:456215"/>
        <dbReference type="EC" id="6.1.1.21"/>
    </reaction>
</comment>
<evidence type="ECO:0000313" key="13">
    <source>
        <dbReference type="Proteomes" id="UP000315724"/>
    </source>
</evidence>
<dbReference type="InterPro" id="IPR036621">
    <property type="entry name" value="Anticodon-bd_dom_sf"/>
</dbReference>
<dbReference type="GO" id="GO:0005524">
    <property type="term" value="F:ATP binding"/>
    <property type="evidence" value="ECO:0007669"/>
    <property type="project" value="UniProtKB-UniRule"/>
</dbReference>
<feature type="binding site" evidence="10">
    <location>
        <position position="131"/>
    </location>
    <ligand>
        <name>L-histidine</name>
        <dbReference type="ChEBI" id="CHEBI:57595"/>
    </ligand>
</feature>
<keyword evidence="3 9" id="KW-0436">Ligase</keyword>
<feature type="binding site" evidence="10">
    <location>
        <position position="278"/>
    </location>
    <ligand>
        <name>L-histidine</name>
        <dbReference type="ChEBI" id="CHEBI:57595"/>
    </ligand>
</feature>
<evidence type="ECO:0000256" key="4">
    <source>
        <dbReference type="ARBA" id="ARBA00022741"/>
    </source>
</evidence>
<sequence>MSNQLIKPQTLKGFRDSLPELMMAREHLMEIARKVYRSYGYSPIDTPALEYSEILLGKGSDETDKQLFRFQDQGDRDVAMRFDLTVPFARFAAQHIGKLGTPFKRYHIGSVWRAEKPQKGRYREFIQCDFDTIGTDANASDIETLLVIHDLMEAIGFNKFAIRINHRQLLNGLLEKLGVLEHSVGILRALDKLLKIGREKVIAEMVDAVGITPEQAAGVLDFAQLEGSSEEILAQVEELLDGNEPGLLGVSKLRELFESCRTAGIADERIVLDVSIARGLDYYTGTIYETFLTDLPGIGSVCSGGRYDNLAGLFTKEKLPGVGASLGLDRLLAAMEELGLIDTATTPAQVFIAMFDQERLGDYLKVGRELRAAGIANEVYPQARKVQKQFQYANRKGFRAVVIAGSDEFEKGVWTVKDLEKGEQAEVPAAELHSYLHRLLSN</sequence>
<evidence type="ECO:0000256" key="3">
    <source>
        <dbReference type="ARBA" id="ARBA00022598"/>
    </source>
</evidence>
<evidence type="ECO:0000256" key="9">
    <source>
        <dbReference type="HAMAP-Rule" id="MF_00127"/>
    </source>
</evidence>
<dbReference type="Gene3D" id="3.30.930.10">
    <property type="entry name" value="Bira Bifunctional Protein, Domain 2"/>
    <property type="match status" value="1"/>
</dbReference>
<dbReference type="Pfam" id="PF03129">
    <property type="entry name" value="HGTP_anticodon"/>
    <property type="match status" value="1"/>
</dbReference>
<evidence type="ECO:0000256" key="5">
    <source>
        <dbReference type="ARBA" id="ARBA00022840"/>
    </source>
</evidence>
<dbReference type="InterPro" id="IPR033656">
    <property type="entry name" value="HisRS_anticodon"/>
</dbReference>
<dbReference type="KEGG" id="tpol:Mal48_14050"/>
<dbReference type="CDD" id="cd00773">
    <property type="entry name" value="HisRS-like_core"/>
    <property type="match status" value="1"/>
</dbReference>
<dbReference type="AlphaFoldDB" id="A0A517QKK4"/>
<organism evidence="12 13">
    <name type="scientific">Thalassoglobus polymorphus</name>
    <dbReference type="NCBI Taxonomy" id="2527994"/>
    <lineage>
        <taxon>Bacteria</taxon>
        <taxon>Pseudomonadati</taxon>
        <taxon>Planctomycetota</taxon>
        <taxon>Planctomycetia</taxon>
        <taxon>Planctomycetales</taxon>
        <taxon>Planctomycetaceae</taxon>
        <taxon>Thalassoglobus</taxon>
    </lineage>
</organism>
<evidence type="ECO:0000256" key="2">
    <source>
        <dbReference type="ARBA" id="ARBA00011738"/>
    </source>
</evidence>
<dbReference type="Pfam" id="PF13393">
    <property type="entry name" value="tRNA-synt_His"/>
    <property type="match status" value="1"/>
</dbReference>
<feature type="binding site" evidence="10">
    <location>
        <position position="127"/>
    </location>
    <ligand>
        <name>L-histidine</name>
        <dbReference type="ChEBI" id="CHEBI:57595"/>
    </ligand>
</feature>
<keyword evidence="4 9" id="KW-0547">Nucleotide-binding</keyword>
<dbReference type="HAMAP" id="MF_00127">
    <property type="entry name" value="His_tRNA_synth"/>
    <property type="match status" value="1"/>
</dbReference>
<dbReference type="InterPro" id="IPR006195">
    <property type="entry name" value="aa-tRNA-synth_II"/>
</dbReference>
<dbReference type="EMBL" id="CP036267">
    <property type="protein sequence ID" value="QDT32163.1"/>
    <property type="molecule type" value="Genomic_DNA"/>
</dbReference>
<dbReference type="SUPFAM" id="SSF52954">
    <property type="entry name" value="Class II aaRS ABD-related"/>
    <property type="match status" value="1"/>
</dbReference>
<evidence type="ECO:0000256" key="10">
    <source>
        <dbReference type="PIRSR" id="PIRSR001549-1"/>
    </source>
</evidence>
<feature type="binding site" evidence="10">
    <location>
        <begin position="282"/>
        <end position="283"/>
    </location>
    <ligand>
        <name>L-histidine</name>
        <dbReference type="ChEBI" id="CHEBI:57595"/>
    </ligand>
</feature>
<feature type="binding site" evidence="10">
    <location>
        <begin position="83"/>
        <end position="85"/>
    </location>
    <ligand>
        <name>L-histidine</name>
        <dbReference type="ChEBI" id="CHEBI:57595"/>
    </ligand>
</feature>
<reference evidence="12 13" key="1">
    <citation type="submission" date="2019-02" db="EMBL/GenBank/DDBJ databases">
        <title>Deep-cultivation of Planctomycetes and their phenomic and genomic characterization uncovers novel biology.</title>
        <authorList>
            <person name="Wiegand S."/>
            <person name="Jogler M."/>
            <person name="Boedeker C."/>
            <person name="Pinto D."/>
            <person name="Vollmers J."/>
            <person name="Rivas-Marin E."/>
            <person name="Kohn T."/>
            <person name="Peeters S.H."/>
            <person name="Heuer A."/>
            <person name="Rast P."/>
            <person name="Oberbeckmann S."/>
            <person name="Bunk B."/>
            <person name="Jeske O."/>
            <person name="Meyerdierks A."/>
            <person name="Storesund J.E."/>
            <person name="Kallscheuer N."/>
            <person name="Luecker S."/>
            <person name="Lage O.M."/>
            <person name="Pohl T."/>
            <person name="Merkel B.J."/>
            <person name="Hornburger P."/>
            <person name="Mueller R.-W."/>
            <person name="Bruemmer F."/>
            <person name="Labrenz M."/>
            <person name="Spormann A.M."/>
            <person name="Op den Camp H."/>
            <person name="Overmann J."/>
            <person name="Amann R."/>
            <person name="Jetten M.S.M."/>
            <person name="Mascher T."/>
            <person name="Medema M.H."/>
            <person name="Devos D.P."/>
            <person name="Kaster A.-K."/>
            <person name="Ovreas L."/>
            <person name="Rohde M."/>
            <person name="Galperin M.Y."/>
            <person name="Jogler C."/>
        </authorList>
    </citation>
    <scope>NUCLEOTIDE SEQUENCE [LARGE SCALE GENOMIC DNA]</scope>
    <source>
        <strain evidence="12 13">Mal48</strain>
    </source>
</reference>
<dbReference type="NCBIfam" id="TIGR00442">
    <property type="entry name" value="hisS"/>
    <property type="match status" value="1"/>
</dbReference>
<dbReference type="InterPro" id="IPR004154">
    <property type="entry name" value="Anticodon-bd"/>
</dbReference>
<evidence type="ECO:0000313" key="12">
    <source>
        <dbReference type="EMBL" id="QDT32163.1"/>
    </source>
</evidence>
<dbReference type="InterPro" id="IPR041715">
    <property type="entry name" value="HisRS-like_core"/>
</dbReference>
<dbReference type="GO" id="GO:0005737">
    <property type="term" value="C:cytoplasm"/>
    <property type="evidence" value="ECO:0007669"/>
    <property type="project" value="UniProtKB-SubCell"/>
</dbReference>
<accession>A0A517QKK4</accession>
<evidence type="ECO:0000256" key="7">
    <source>
        <dbReference type="ARBA" id="ARBA00023146"/>
    </source>
</evidence>
<name>A0A517QKK4_9PLAN</name>
<comment type="subunit">
    <text evidence="2 9">Homodimer.</text>
</comment>
<evidence type="ECO:0000256" key="6">
    <source>
        <dbReference type="ARBA" id="ARBA00022917"/>
    </source>
</evidence>
<dbReference type="Proteomes" id="UP000315724">
    <property type="component" value="Chromosome"/>
</dbReference>
<dbReference type="InterPro" id="IPR004516">
    <property type="entry name" value="HisRS/HisZ"/>
</dbReference>
<dbReference type="Gene3D" id="3.40.50.800">
    <property type="entry name" value="Anticodon-binding domain"/>
    <property type="match status" value="1"/>
</dbReference>
<keyword evidence="13" id="KW-1185">Reference proteome</keyword>
<gene>
    <name evidence="9 12" type="primary">hisS</name>
    <name evidence="12" type="ORF">Mal48_14050</name>
</gene>
<dbReference type="EC" id="6.1.1.21" evidence="9"/>
<dbReference type="PIRSF" id="PIRSF001549">
    <property type="entry name" value="His-tRNA_synth"/>
    <property type="match status" value="1"/>
</dbReference>
<evidence type="ECO:0000259" key="11">
    <source>
        <dbReference type="PROSITE" id="PS50862"/>
    </source>
</evidence>
<keyword evidence="5 9" id="KW-0067">ATP-binding</keyword>
<proteinExistence type="inferred from homology"/>
<dbReference type="PANTHER" id="PTHR11476:SF7">
    <property type="entry name" value="HISTIDINE--TRNA LIGASE"/>
    <property type="match status" value="1"/>
</dbReference>
<dbReference type="CDD" id="cd00859">
    <property type="entry name" value="HisRS_anticodon"/>
    <property type="match status" value="1"/>
</dbReference>
<keyword evidence="6 9" id="KW-0648">Protein biosynthesis</keyword>
<dbReference type="PROSITE" id="PS50862">
    <property type="entry name" value="AA_TRNA_LIGASE_II"/>
    <property type="match status" value="1"/>
</dbReference>
<comment type="similarity">
    <text evidence="1 9">Belongs to the class-II aminoacyl-tRNA synthetase family.</text>
</comment>
<feature type="binding site" evidence="10">
    <location>
        <position position="113"/>
    </location>
    <ligand>
        <name>L-histidine</name>
        <dbReference type="ChEBI" id="CHEBI:57595"/>
    </ligand>
</feature>
<protein>
    <recommendedName>
        <fullName evidence="9">Histidine--tRNA ligase</fullName>
        <ecNumber evidence="9">6.1.1.21</ecNumber>
    </recommendedName>
    <alternativeName>
        <fullName evidence="9">Histidyl-tRNA synthetase</fullName>
        <shortName evidence="9">HisRS</shortName>
    </alternativeName>
</protein>
<dbReference type="GO" id="GO:0006427">
    <property type="term" value="P:histidyl-tRNA aminoacylation"/>
    <property type="evidence" value="ECO:0007669"/>
    <property type="project" value="UniProtKB-UniRule"/>
</dbReference>
<keyword evidence="9" id="KW-0963">Cytoplasm</keyword>
<dbReference type="PANTHER" id="PTHR11476">
    <property type="entry name" value="HISTIDYL-TRNA SYNTHETASE"/>
    <property type="match status" value="1"/>
</dbReference>
<keyword evidence="7 9" id="KW-0030">Aminoacyl-tRNA synthetase</keyword>
<dbReference type="InterPro" id="IPR045864">
    <property type="entry name" value="aa-tRNA-synth_II/BPL/LPL"/>
</dbReference>
<comment type="subcellular location">
    <subcellularLocation>
        <location evidence="9">Cytoplasm</location>
    </subcellularLocation>
</comment>
<dbReference type="GO" id="GO:0004821">
    <property type="term" value="F:histidine-tRNA ligase activity"/>
    <property type="evidence" value="ECO:0007669"/>
    <property type="project" value="UniProtKB-UniRule"/>
</dbReference>
<evidence type="ECO:0000256" key="1">
    <source>
        <dbReference type="ARBA" id="ARBA00008226"/>
    </source>
</evidence>
<dbReference type="InterPro" id="IPR015807">
    <property type="entry name" value="His-tRNA-ligase"/>
</dbReference>